<evidence type="ECO:0000313" key="2">
    <source>
        <dbReference type="EMBL" id="MEF3113882.1"/>
    </source>
</evidence>
<proteinExistence type="predicted"/>
<feature type="compositionally biased region" description="Polar residues" evidence="1">
    <location>
        <begin position="1"/>
        <end position="13"/>
    </location>
</feature>
<organism evidence="2 3">
    <name type="scientific">Streptomyces chrestomyceticus</name>
    <dbReference type="NCBI Taxonomy" id="68185"/>
    <lineage>
        <taxon>Bacteria</taxon>
        <taxon>Bacillati</taxon>
        <taxon>Actinomycetota</taxon>
        <taxon>Actinomycetes</taxon>
        <taxon>Kitasatosporales</taxon>
        <taxon>Streptomycetaceae</taxon>
        <taxon>Streptomyces</taxon>
    </lineage>
</organism>
<accession>A0ABU7WR32</accession>
<gene>
    <name evidence="2" type="ORF">RB636_11860</name>
</gene>
<dbReference type="EMBL" id="JAVFKM010000004">
    <property type="protein sequence ID" value="MEF3113882.1"/>
    <property type="molecule type" value="Genomic_DNA"/>
</dbReference>
<reference evidence="2 3" key="1">
    <citation type="submission" date="2023-08" db="EMBL/GenBank/DDBJ databases">
        <authorList>
            <person name="Sharma P."/>
            <person name="Verma V."/>
            <person name="Mohan M.K."/>
            <person name="Dubey A.K."/>
        </authorList>
    </citation>
    <scope>NUCLEOTIDE SEQUENCE [LARGE SCALE GENOMIC DNA]</scope>
    <source>
        <strain evidence="2 3">ADP4</strain>
    </source>
</reference>
<sequence>MGSSLADQVQGGNDNEDVASAREVLGNPHRSERLACAGGGDHGDARHVGQTADSSLEGFALMRPQLDAGVRHGSCGPSLGILVV</sequence>
<keyword evidence="3" id="KW-1185">Reference proteome</keyword>
<name>A0ABU7WR32_9ACTN</name>
<evidence type="ECO:0000313" key="3">
    <source>
        <dbReference type="Proteomes" id="UP001348265"/>
    </source>
</evidence>
<feature type="region of interest" description="Disordered" evidence="1">
    <location>
        <begin position="1"/>
        <end position="50"/>
    </location>
</feature>
<evidence type="ECO:0000256" key="1">
    <source>
        <dbReference type="SAM" id="MobiDB-lite"/>
    </source>
</evidence>
<comment type="caution">
    <text evidence="2">The sequence shown here is derived from an EMBL/GenBank/DDBJ whole genome shotgun (WGS) entry which is preliminary data.</text>
</comment>
<protein>
    <submittedName>
        <fullName evidence="2">Uncharacterized protein</fullName>
    </submittedName>
</protein>
<dbReference type="Proteomes" id="UP001348265">
    <property type="component" value="Unassembled WGS sequence"/>
</dbReference>